<dbReference type="InterPro" id="IPR032405">
    <property type="entry name" value="Kinesin_assoc"/>
</dbReference>
<dbReference type="OrthoDB" id="3176171at2759"/>
<comment type="caution">
    <text evidence="2">The sequence shown here is derived from an EMBL/GenBank/DDBJ whole genome shotgun (WGS) entry which is preliminary data.</text>
</comment>
<name>A0A1Q9DQL0_SYMMI</name>
<evidence type="ECO:0000259" key="1">
    <source>
        <dbReference type="Pfam" id="PF16183"/>
    </source>
</evidence>
<feature type="domain" description="Kinesin-associated" evidence="1">
    <location>
        <begin position="27"/>
        <end position="75"/>
    </location>
</feature>
<gene>
    <name evidence="2" type="primary">Kif28p</name>
    <name evidence="2" type="ORF">AK812_SmicGene20216</name>
</gene>
<dbReference type="EMBL" id="LSRX01000432">
    <property type="protein sequence ID" value="OLP97457.1"/>
    <property type="molecule type" value="Genomic_DNA"/>
</dbReference>
<dbReference type="SUPFAM" id="SSF49879">
    <property type="entry name" value="SMAD/FHA domain"/>
    <property type="match status" value="1"/>
</dbReference>
<dbReference type="Proteomes" id="UP000186817">
    <property type="component" value="Unassembled WGS sequence"/>
</dbReference>
<protein>
    <submittedName>
        <fullName evidence="2">Kinesin-like protein KIF28P</fullName>
    </submittedName>
</protein>
<evidence type="ECO:0000313" key="2">
    <source>
        <dbReference type="EMBL" id="OLP97457.1"/>
    </source>
</evidence>
<sequence>METNLLAELPVSGRPFTELGAFMGEAKREEVLKEMGVTQQDLAQTVGIDKDVPYLLNMNEDPALAGKMMYFLPPGQPIKIGAHADNKIVLQGLGVPDYLCDIENLGEQGVVVRTCQQPHTSRLSMKARVCVNGSAMTGDEQRKLKVLHFPPPILLNSSSVTSTSPCPRLCAQRLGAGHEALNQIHAADKCNSTVGNTVAGPCGCTWEDKAKELQAHELAFKRLTLIQLDALCMQGGLDQLKPLPLHLGEQLEPLDELDWSEGRLFTSGISSSFGSKPTLYSEFGSAVYGPLISPKPNILQPESFLGPGTERGLGGVRSADEGGAGTFLQGLGFQGWLSS</sequence>
<dbReference type="InterPro" id="IPR008984">
    <property type="entry name" value="SMAD_FHA_dom_sf"/>
</dbReference>
<proteinExistence type="predicted"/>
<reference evidence="2 3" key="1">
    <citation type="submission" date="2016-02" db="EMBL/GenBank/DDBJ databases">
        <title>Genome analysis of coral dinoflagellate symbionts highlights evolutionary adaptations to a symbiotic lifestyle.</title>
        <authorList>
            <person name="Aranda M."/>
            <person name="Li Y."/>
            <person name="Liew Y.J."/>
            <person name="Baumgarten S."/>
            <person name="Simakov O."/>
            <person name="Wilson M."/>
            <person name="Piel J."/>
            <person name="Ashoor H."/>
            <person name="Bougouffa S."/>
            <person name="Bajic V.B."/>
            <person name="Ryu T."/>
            <person name="Ravasi T."/>
            <person name="Bayer T."/>
            <person name="Micklem G."/>
            <person name="Kim H."/>
            <person name="Bhak J."/>
            <person name="Lajeunesse T.C."/>
            <person name="Voolstra C.R."/>
        </authorList>
    </citation>
    <scope>NUCLEOTIDE SEQUENCE [LARGE SCALE GENOMIC DNA]</scope>
    <source>
        <strain evidence="2 3">CCMP2467</strain>
    </source>
</reference>
<accession>A0A1Q9DQL0</accession>
<dbReference type="Pfam" id="PF16183">
    <property type="entry name" value="Kinesin_assoc"/>
    <property type="match status" value="1"/>
</dbReference>
<organism evidence="2 3">
    <name type="scientific">Symbiodinium microadriaticum</name>
    <name type="common">Dinoflagellate</name>
    <name type="synonym">Zooxanthella microadriatica</name>
    <dbReference type="NCBI Taxonomy" id="2951"/>
    <lineage>
        <taxon>Eukaryota</taxon>
        <taxon>Sar</taxon>
        <taxon>Alveolata</taxon>
        <taxon>Dinophyceae</taxon>
        <taxon>Suessiales</taxon>
        <taxon>Symbiodiniaceae</taxon>
        <taxon>Symbiodinium</taxon>
    </lineage>
</organism>
<dbReference type="Gene3D" id="2.60.200.20">
    <property type="match status" value="1"/>
</dbReference>
<dbReference type="AlphaFoldDB" id="A0A1Q9DQL0"/>
<evidence type="ECO:0000313" key="3">
    <source>
        <dbReference type="Proteomes" id="UP000186817"/>
    </source>
</evidence>
<keyword evidence="3" id="KW-1185">Reference proteome</keyword>